<evidence type="ECO:0000313" key="3">
    <source>
        <dbReference type="Proteomes" id="UP001470230"/>
    </source>
</evidence>
<dbReference type="Gene3D" id="1.25.40.420">
    <property type="match status" value="1"/>
</dbReference>
<dbReference type="PANTHER" id="PTHR45982:SF1">
    <property type="entry name" value="REGULATOR OF CHROMOSOME CONDENSATION"/>
    <property type="match status" value="1"/>
</dbReference>
<dbReference type="SUPFAM" id="SSF50985">
    <property type="entry name" value="RCC1/BLIP-II"/>
    <property type="match status" value="1"/>
</dbReference>
<feature type="domain" description="BACK" evidence="1">
    <location>
        <begin position="471"/>
        <end position="571"/>
    </location>
</feature>
<dbReference type="PANTHER" id="PTHR45982">
    <property type="entry name" value="REGULATOR OF CHROMOSOME CONDENSATION"/>
    <property type="match status" value="1"/>
</dbReference>
<protein>
    <recommendedName>
        <fullName evidence="1">BACK domain-containing protein</fullName>
    </recommendedName>
</protein>
<dbReference type="EMBL" id="JAPFFF010000005">
    <property type="protein sequence ID" value="KAK8889578.1"/>
    <property type="molecule type" value="Genomic_DNA"/>
</dbReference>
<dbReference type="Proteomes" id="UP001470230">
    <property type="component" value="Unassembled WGS sequence"/>
</dbReference>
<dbReference type="InterPro" id="IPR009091">
    <property type="entry name" value="RCC1/BLIP-II"/>
</dbReference>
<reference evidence="2 3" key="1">
    <citation type="submission" date="2024-04" db="EMBL/GenBank/DDBJ databases">
        <title>Tritrichomonas musculus Genome.</title>
        <authorList>
            <person name="Alves-Ferreira E."/>
            <person name="Grigg M."/>
            <person name="Lorenzi H."/>
            <person name="Galac M."/>
        </authorList>
    </citation>
    <scope>NUCLEOTIDE SEQUENCE [LARGE SCALE GENOMIC DNA]</scope>
    <source>
        <strain evidence="2 3">EAF2021</strain>
    </source>
</reference>
<dbReference type="InterPro" id="IPR011705">
    <property type="entry name" value="BACK"/>
</dbReference>
<comment type="caution">
    <text evidence="2">The sequence shown here is derived from an EMBL/GenBank/DDBJ whole genome shotgun (WGS) entry which is preliminary data.</text>
</comment>
<accession>A0ABR2KFH2</accession>
<dbReference type="Gene3D" id="2.130.10.30">
    <property type="entry name" value="Regulator of chromosome condensation 1/beta-lactamase-inhibitor protein II"/>
    <property type="match status" value="1"/>
</dbReference>
<name>A0ABR2KFH2_9EUKA</name>
<proteinExistence type="predicted"/>
<gene>
    <name evidence="2" type="ORF">M9Y10_034328</name>
</gene>
<keyword evidence="3" id="KW-1185">Reference proteome</keyword>
<dbReference type="InterPro" id="IPR051553">
    <property type="entry name" value="Ran_GTPase-activating"/>
</dbReference>
<evidence type="ECO:0000313" key="2">
    <source>
        <dbReference type="EMBL" id="KAK8889578.1"/>
    </source>
</evidence>
<dbReference type="SMART" id="SM00875">
    <property type="entry name" value="BACK"/>
    <property type="match status" value="1"/>
</dbReference>
<organism evidence="2 3">
    <name type="scientific">Tritrichomonas musculus</name>
    <dbReference type="NCBI Taxonomy" id="1915356"/>
    <lineage>
        <taxon>Eukaryota</taxon>
        <taxon>Metamonada</taxon>
        <taxon>Parabasalia</taxon>
        <taxon>Tritrichomonadida</taxon>
        <taxon>Tritrichomonadidae</taxon>
        <taxon>Tritrichomonas</taxon>
    </lineage>
</organism>
<sequence>MQLLSVGYNKGNLLCRNGNPCILSPVEMIPDLDRIICLSLGFCKGLVVYDNGLVLAWGDKFSEMNPNKSEYPYIIKELSNIKYAKSGRIFDMFLDKEGNVFYLALLSSTITKIEIDEPIIGIYGYEKAFVVGESGALYQIDNVSQTAQKIDFLTQFIDFYGGEEFLNDKIRDVLSIRQSVFILTEKKRVFCQGQFSSVFTKFVELDALKNKNIIKIDGMYGSIAALSENGEVYVNGLYPSQVGLGEMDEMKPGQFVKLQFQNQAKIIDIALSHAFSLFLDENGIVWSTGDGTDGSIVQGEKVSCSIPTEVTSIEEPVSRIYCGSCFTYIQIGGDPHIAYLQIEEDENKKRLSINGIDYYLSFSNSDEFRFLFNDRSISVNRLFADFISPKVAQLHFIDPTIESLIITTEKDDSERMISSFNKIIQIAQGQNIGIDDDELSILVKLSRILSNDELIESIFESIYNDLNMSNVFLIAEFELNRFSDLSKQTRKFIAENFYEILKKKQEEFGKLEISDDLMFDILSDQNLVIDDEDTLYIFIMGLINKEKNNLFLLECIEFQLLSQFYIHDFVSSLNIDDIKGFLLKKLVRYLIPSDKQFSKGKYKRRYHKMSIT</sequence>
<evidence type="ECO:0000259" key="1">
    <source>
        <dbReference type="SMART" id="SM00875"/>
    </source>
</evidence>
<dbReference type="Pfam" id="PF07707">
    <property type="entry name" value="BACK"/>
    <property type="match status" value="1"/>
</dbReference>